<proteinExistence type="predicted"/>
<organism evidence="1 2">
    <name type="scientific">Taklimakanibacter albus</name>
    <dbReference type="NCBI Taxonomy" id="2800327"/>
    <lineage>
        <taxon>Bacteria</taxon>
        <taxon>Pseudomonadati</taxon>
        <taxon>Pseudomonadota</taxon>
        <taxon>Alphaproteobacteria</taxon>
        <taxon>Hyphomicrobiales</taxon>
        <taxon>Aestuariivirgaceae</taxon>
        <taxon>Taklimakanibacter</taxon>
    </lineage>
</organism>
<name>A0ACC5R4C6_9HYPH</name>
<sequence>MADIIVMKTTGAKAPKVEKGQGSGPTLLKGPYKTKTWNHYKGEKGRLYSGIWESTPGKVKVAYNEWEFCHFIEGKAILTNDKGKKWTLKAGDGFIIPPGFKGTWETVEKVRKHYVILTPK</sequence>
<dbReference type="Proteomes" id="UP000616151">
    <property type="component" value="Unassembled WGS sequence"/>
</dbReference>
<keyword evidence="2" id="KW-1185">Reference proteome</keyword>
<evidence type="ECO:0000313" key="2">
    <source>
        <dbReference type="Proteomes" id="UP000616151"/>
    </source>
</evidence>
<protein>
    <submittedName>
        <fullName evidence="1">Cupin domain-containing protein</fullName>
    </submittedName>
</protein>
<dbReference type="EMBL" id="JAENHL010000007">
    <property type="protein sequence ID" value="MBK1867500.1"/>
    <property type="molecule type" value="Genomic_DNA"/>
</dbReference>
<reference evidence="1" key="1">
    <citation type="submission" date="2021-01" db="EMBL/GenBank/DDBJ databases">
        <authorList>
            <person name="Sun Q."/>
        </authorList>
    </citation>
    <scope>NUCLEOTIDE SEQUENCE</scope>
    <source>
        <strain evidence="1">YIM B02566</strain>
    </source>
</reference>
<evidence type="ECO:0000313" key="1">
    <source>
        <dbReference type="EMBL" id="MBK1867500.1"/>
    </source>
</evidence>
<comment type="caution">
    <text evidence="1">The sequence shown here is derived from an EMBL/GenBank/DDBJ whole genome shotgun (WGS) entry which is preliminary data.</text>
</comment>
<accession>A0ACC5R4C6</accession>
<gene>
    <name evidence="1" type="ORF">JHL16_14175</name>
</gene>